<organism evidence="1 2">
    <name type="scientific">Staurois parvus</name>
    <dbReference type="NCBI Taxonomy" id="386267"/>
    <lineage>
        <taxon>Eukaryota</taxon>
        <taxon>Metazoa</taxon>
        <taxon>Chordata</taxon>
        <taxon>Craniata</taxon>
        <taxon>Vertebrata</taxon>
        <taxon>Euteleostomi</taxon>
        <taxon>Amphibia</taxon>
        <taxon>Batrachia</taxon>
        <taxon>Anura</taxon>
        <taxon>Neobatrachia</taxon>
        <taxon>Ranoidea</taxon>
        <taxon>Ranidae</taxon>
        <taxon>Staurois</taxon>
    </lineage>
</organism>
<reference evidence="1" key="1">
    <citation type="submission" date="2023-05" db="EMBL/GenBank/DDBJ databases">
        <authorList>
            <person name="Stuckert A."/>
        </authorList>
    </citation>
    <scope>NUCLEOTIDE SEQUENCE</scope>
</reference>
<sequence>MSICGASSNGRWRSARSLTSTILRDVIEEWKRTPVASCESSVELHAQEG</sequence>
<gene>
    <name evidence="1" type="ORF">SPARVUS_LOCUS11364088</name>
</gene>
<evidence type="ECO:0000313" key="2">
    <source>
        <dbReference type="Proteomes" id="UP001162483"/>
    </source>
</evidence>
<comment type="caution">
    <text evidence="1">The sequence shown here is derived from an EMBL/GenBank/DDBJ whole genome shotgun (WGS) entry which is preliminary data.</text>
</comment>
<dbReference type="Proteomes" id="UP001162483">
    <property type="component" value="Unassembled WGS sequence"/>
</dbReference>
<accession>A0ABN9F5S4</accession>
<name>A0ABN9F5S4_9NEOB</name>
<proteinExistence type="predicted"/>
<keyword evidence="2" id="KW-1185">Reference proteome</keyword>
<evidence type="ECO:0000313" key="1">
    <source>
        <dbReference type="EMBL" id="CAI9592406.1"/>
    </source>
</evidence>
<protein>
    <submittedName>
        <fullName evidence="1">Uncharacterized protein</fullName>
    </submittedName>
</protein>
<dbReference type="EMBL" id="CATNWA010016407">
    <property type="protein sequence ID" value="CAI9592406.1"/>
    <property type="molecule type" value="Genomic_DNA"/>
</dbReference>